<sequence>MDIRVIIKIHELISAKRAGNSEDLSDRLGVSVRTVYNYITYMKMELNAPITYDSQNRKYRYERECELNFKG</sequence>
<proteinExistence type="predicted"/>
<feature type="domain" description="Helix-turn-helix type 11" evidence="1">
    <location>
        <begin position="9"/>
        <end position="51"/>
    </location>
</feature>
<organism evidence="2 3">
    <name type="scientific">Flavobacterium paronense</name>
    <dbReference type="NCBI Taxonomy" id="1392775"/>
    <lineage>
        <taxon>Bacteria</taxon>
        <taxon>Pseudomonadati</taxon>
        <taxon>Bacteroidota</taxon>
        <taxon>Flavobacteriia</taxon>
        <taxon>Flavobacteriales</taxon>
        <taxon>Flavobacteriaceae</taxon>
        <taxon>Flavobacterium</taxon>
    </lineage>
</organism>
<evidence type="ECO:0000313" key="2">
    <source>
        <dbReference type="EMBL" id="MFB9088892.1"/>
    </source>
</evidence>
<dbReference type="RefSeq" id="WP_369281096.1">
    <property type="nucleotide sequence ID" value="NZ_JAUFQN010000019.1"/>
</dbReference>
<dbReference type="EMBL" id="JBHMFB010000012">
    <property type="protein sequence ID" value="MFB9088892.1"/>
    <property type="molecule type" value="Genomic_DNA"/>
</dbReference>
<dbReference type="Proteomes" id="UP001589576">
    <property type="component" value="Unassembled WGS sequence"/>
</dbReference>
<protein>
    <submittedName>
        <fullName evidence="2">HTH domain-containing protein</fullName>
    </submittedName>
</protein>
<accession>A0ABV5GDK8</accession>
<gene>
    <name evidence="2" type="ORF">ACFFUU_04695</name>
</gene>
<dbReference type="InterPro" id="IPR013196">
    <property type="entry name" value="HTH_11"/>
</dbReference>
<keyword evidence="3" id="KW-1185">Reference proteome</keyword>
<name>A0ABV5GDK8_9FLAO</name>
<dbReference type="InterPro" id="IPR036388">
    <property type="entry name" value="WH-like_DNA-bd_sf"/>
</dbReference>
<comment type="caution">
    <text evidence="2">The sequence shown here is derived from an EMBL/GenBank/DDBJ whole genome shotgun (WGS) entry which is preliminary data.</text>
</comment>
<evidence type="ECO:0000313" key="3">
    <source>
        <dbReference type="Proteomes" id="UP001589576"/>
    </source>
</evidence>
<evidence type="ECO:0000259" key="1">
    <source>
        <dbReference type="Pfam" id="PF08279"/>
    </source>
</evidence>
<dbReference type="Pfam" id="PF08279">
    <property type="entry name" value="HTH_11"/>
    <property type="match status" value="1"/>
</dbReference>
<dbReference type="Gene3D" id="1.10.10.10">
    <property type="entry name" value="Winged helix-like DNA-binding domain superfamily/Winged helix DNA-binding domain"/>
    <property type="match status" value="1"/>
</dbReference>
<reference evidence="2 3" key="1">
    <citation type="submission" date="2024-09" db="EMBL/GenBank/DDBJ databases">
        <authorList>
            <person name="Sun Q."/>
            <person name="Mori K."/>
        </authorList>
    </citation>
    <scope>NUCLEOTIDE SEQUENCE [LARGE SCALE GENOMIC DNA]</scope>
    <source>
        <strain evidence="2 3">CECT 8460</strain>
    </source>
</reference>